<reference evidence="1" key="2">
    <citation type="journal article" date="2015" name="Fish Shellfish Immunol.">
        <title>Early steps in the European eel (Anguilla anguilla)-Vibrio vulnificus interaction in the gills: Role of the RtxA13 toxin.</title>
        <authorList>
            <person name="Callol A."/>
            <person name="Pajuelo D."/>
            <person name="Ebbesson L."/>
            <person name="Teles M."/>
            <person name="MacKenzie S."/>
            <person name="Amaro C."/>
        </authorList>
    </citation>
    <scope>NUCLEOTIDE SEQUENCE</scope>
</reference>
<dbReference type="AlphaFoldDB" id="A0A0E9UHB3"/>
<sequence length="27" mass="3068">MHTGGNAINRRSLSFFIGLMRSNRMLS</sequence>
<organism evidence="1">
    <name type="scientific">Anguilla anguilla</name>
    <name type="common">European freshwater eel</name>
    <name type="synonym">Muraena anguilla</name>
    <dbReference type="NCBI Taxonomy" id="7936"/>
    <lineage>
        <taxon>Eukaryota</taxon>
        <taxon>Metazoa</taxon>
        <taxon>Chordata</taxon>
        <taxon>Craniata</taxon>
        <taxon>Vertebrata</taxon>
        <taxon>Euteleostomi</taxon>
        <taxon>Actinopterygii</taxon>
        <taxon>Neopterygii</taxon>
        <taxon>Teleostei</taxon>
        <taxon>Anguilliformes</taxon>
        <taxon>Anguillidae</taxon>
        <taxon>Anguilla</taxon>
    </lineage>
</organism>
<dbReference type="EMBL" id="GBXM01043947">
    <property type="protein sequence ID" value="JAH64630.1"/>
    <property type="molecule type" value="Transcribed_RNA"/>
</dbReference>
<evidence type="ECO:0000313" key="1">
    <source>
        <dbReference type="EMBL" id="JAH64630.1"/>
    </source>
</evidence>
<accession>A0A0E9UHB3</accession>
<name>A0A0E9UHB3_ANGAN</name>
<proteinExistence type="predicted"/>
<reference evidence="1" key="1">
    <citation type="submission" date="2014-11" db="EMBL/GenBank/DDBJ databases">
        <authorList>
            <person name="Amaro Gonzalez C."/>
        </authorList>
    </citation>
    <scope>NUCLEOTIDE SEQUENCE</scope>
</reference>
<protein>
    <submittedName>
        <fullName evidence="1">Uncharacterized protein</fullName>
    </submittedName>
</protein>